<evidence type="ECO:0000259" key="2">
    <source>
        <dbReference type="Pfam" id="PF02374"/>
    </source>
</evidence>
<keyword evidence="4" id="KW-1185">Reference proteome</keyword>
<gene>
    <name evidence="3" type="ORF">QBZ16_003563</name>
</gene>
<dbReference type="InterPro" id="IPR025723">
    <property type="entry name" value="ArsA/GET3_ATPase-like"/>
</dbReference>
<organism evidence="3 4">
    <name type="scientific">Prototheca wickerhamii</name>
    <dbReference type="NCBI Taxonomy" id="3111"/>
    <lineage>
        <taxon>Eukaryota</taxon>
        <taxon>Viridiplantae</taxon>
        <taxon>Chlorophyta</taxon>
        <taxon>core chlorophytes</taxon>
        <taxon>Trebouxiophyceae</taxon>
        <taxon>Chlorellales</taxon>
        <taxon>Chlorellaceae</taxon>
        <taxon>Prototheca</taxon>
    </lineage>
</organism>
<evidence type="ECO:0000313" key="3">
    <source>
        <dbReference type="EMBL" id="KAK2078723.1"/>
    </source>
</evidence>
<comment type="caution">
    <text evidence="3">The sequence shown here is derived from an EMBL/GenBank/DDBJ whole genome shotgun (WGS) entry which is preliminary data.</text>
</comment>
<dbReference type="Pfam" id="PF02374">
    <property type="entry name" value="ArsA_ATPase"/>
    <property type="match status" value="2"/>
</dbReference>
<feature type="compositionally biased region" description="Polar residues" evidence="1">
    <location>
        <begin position="313"/>
        <end position="322"/>
    </location>
</feature>
<dbReference type="GO" id="GO:0005524">
    <property type="term" value="F:ATP binding"/>
    <property type="evidence" value="ECO:0007669"/>
    <property type="project" value="InterPro"/>
</dbReference>
<evidence type="ECO:0000256" key="1">
    <source>
        <dbReference type="SAM" id="MobiDB-lite"/>
    </source>
</evidence>
<feature type="region of interest" description="Disordered" evidence="1">
    <location>
        <begin position="299"/>
        <end position="330"/>
    </location>
</feature>
<dbReference type="SUPFAM" id="SSF52540">
    <property type="entry name" value="P-loop containing nucleoside triphosphate hydrolases"/>
    <property type="match status" value="2"/>
</dbReference>
<feature type="domain" description="ArsA/GET3 Anion-transporting ATPase-like" evidence="2">
    <location>
        <begin position="2"/>
        <end position="244"/>
    </location>
</feature>
<dbReference type="InterPro" id="IPR027541">
    <property type="entry name" value="Ars_ATPase"/>
</dbReference>
<name>A0AAD9MLV2_PROWI</name>
<dbReference type="PIRSF" id="PIRSF001327">
    <property type="entry name" value="Arsenical_pump-driving_ATPase"/>
    <property type="match status" value="1"/>
</dbReference>
<dbReference type="GO" id="GO:0015446">
    <property type="term" value="F:ATPase-coupled arsenite transmembrane transporter activity"/>
    <property type="evidence" value="ECO:0007669"/>
    <property type="project" value="InterPro"/>
</dbReference>
<dbReference type="EMBL" id="JASFZW010000004">
    <property type="protein sequence ID" value="KAK2078723.1"/>
    <property type="molecule type" value="Genomic_DNA"/>
</dbReference>
<dbReference type="NCBIfam" id="TIGR00345">
    <property type="entry name" value="GET3_arsA_TRC40"/>
    <property type="match status" value="2"/>
</dbReference>
<protein>
    <recommendedName>
        <fullName evidence="2">ArsA/GET3 Anion-transporting ATPase-like domain-containing protein</fullName>
    </recommendedName>
</protein>
<dbReference type="PANTHER" id="PTHR10803">
    <property type="entry name" value="ARSENICAL PUMP-DRIVING ATPASE ARSENITE-TRANSLOCATING ATPASE"/>
    <property type="match status" value="1"/>
</dbReference>
<dbReference type="GO" id="GO:0016887">
    <property type="term" value="F:ATP hydrolysis activity"/>
    <property type="evidence" value="ECO:0007669"/>
    <property type="project" value="InterPro"/>
</dbReference>
<dbReference type="GO" id="GO:0043529">
    <property type="term" value="C:GET complex"/>
    <property type="evidence" value="ECO:0007669"/>
    <property type="project" value="TreeGrafter"/>
</dbReference>
<proteinExistence type="predicted"/>
<reference evidence="3" key="1">
    <citation type="submission" date="2021-01" db="EMBL/GenBank/DDBJ databases">
        <authorList>
            <person name="Eckstrom K.M.E."/>
        </authorList>
    </citation>
    <scope>NUCLEOTIDE SEQUENCE</scope>
    <source>
        <strain evidence="3">UVCC 0001</strain>
    </source>
</reference>
<dbReference type="PANTHER" id="PTHR10803:SF0">
    <property type="entry name" value="ATPASE GET3B"/>
    <property type="match status" value="1"/>
</dbReference>
<dbReference type="Gene3D" id="3.40.50.300">
    <property type="entry name" value="P-loop containing nucleotide triphosphate hydrolases"/>
    <property type="match status" value="2"/>
</dbReference>
<dbReference type="Proteomes" id="UP001255856">
    <property type="component" value="Unassembled WGS sequence"/>
</dbReference>
<dbReference type="AlphaFoldDB" id="A0AAD9MLV2"/>
<sequence>MRLAAEGHTTLVVSTDPAHSLSDSLAQDVSGGAPKMVEGTDLPLWAMEIDPEREKDLFKEYARGQGKRDVEEAASSFGLSGALSQLSELKLGELLDTPPPGFDEAAAIAKVHQFVTRGEYARFSRIVFDTAPTGHTLRLLTAPDFAEAALEKLARLRARLDAAPSALRALFQLTGDRREAEGPDRLAKLRESIALVRALLRDATQMEFVVATIPTQLAVQESARLLGALRRQGVPCRAVVVNQARALEVAAQSAALAPLRAARAPYLDLEVRGLPALSYFGGRLWDQGTLAALESGGNGAFEDDGGPRKNAGGLSSNNLQQKKSLRPSKKHRRFYMLGGKGGVGKTSCSATLGVRLAEEGHRVLVVSTDPAHSLSDSLARDVGGGGPVAVLDAAPGSLDAMELELDAEREELRRMLRGDEASGSSSPLGGVLGSIPGVGSLLEQLRGLELGELLDTPPPGLDEAIAIAKVVQLLDSEAYAAYDRVVFDTAPTGHTLRLLSLPDFLDTGIGKILLFKQRVEAIGETIKGFFRGNQEKRKSTLDMLREQLAAAKRLFHDRQRMQFVAVTIPTRMAVAETERLVASLNKEGIPVGALVINQARDAVIADDSADAFLQNRRKDQERAVEELRSMRAFQDLDIILAPQFDLEVRGLPALDYFGRQVWTSRDEGQ</sequence>
<accession>A0AAD9MLV2</accession>
<evidence type="ECO:0000313" key="4">
    <source>
        <dbReference type="Proteomes" id="UP001255856"/>
    </source>
</evidence>
<dbReference type="GO" id="GO:0071816">
    <property type="term" value="P:tail-anchored membrane protein insertion into ER membrane"/>
    <property type="evidence" value="ECO:0007669"/>
    <property type="project" value="TreeGrafter"/>
</dbReference>
<dbReference type="InterPro" id="IPR016300">
    <property type="entry name" value="ATPase_ArsA/GET3"/>
</dbReference>
<feature type="domain" description="ArsA/GET3 Anion-transporting ATPase-like" evidence="2">
    <location>
        <begin position="333"/>
        <end position="660"/>
    </location>
</feature>
<dbReference type="InterPro" id="IPR027417">
    <property type="entry name" value="P-loop_NTPase"/>
</dbReference>
<dbReference type="CDD" id="cd02035">
    <property type="entry name" value="ArsA"/>
    <property type="match status" value="2"/>
</dbReference>